<dbReference type="PANTHER" id="PTHR43739">
    <property type="entry name" value="XYLOGLUCANASE (EUROFUNG)"/>
    <property type="match status" value="1"/>
</dbReference>
<accession>A0ABU1JRZ6</accession>
<organism evidence="2 3">
    <name type="scientific">Inquilinus ginsengisoli</name>
    <dbReference type="NCBI Taxonomy" id="363840"/>
    <lineage>
        <taxon>Bacteria</taxon>
        <taxon>Pseudomonadati</taxon>
        <taxon>Pseudomonadota</taxon>
        <taxon>Alphaproteobacteria</taxon>
        <taxon>Rhodospirillales</taxon>
        <taxon>Rhodospirillaceae</taxon>
        <taxon>Inquilinus</taxon>
    </lineage>
</organism>
<keyword evidence="3" id="KW-1185">Reference proteome</keyword>
<dbReference type="RefSeq" id="WP_309795489.1">
    <property type="nucleotide sequence ID" value="NZ_JAVDPW010000005.1"/>
</dbReference>
<name>A0ABU1JRZ6_9PROT</name>
<keyword evidence="1" id="KW-0732">Signal</keyword>
<dbReference type="PANTHER" id="PTHR43739:SF5">
    <property type="entry name" value="EXO-ALPHA-SIALIDASE"/>
    <property type="match status" value="1"/>
</dbReference>
<proteinExistence type="predicted"/>
<feature type="chain" id="PRO_5045724463" description="Sortilin N-terminal domain-containing protein" evidence="1">
    <location>
        <begin position="24"/>
        <end position="730"/>
    </location>
</feature>
<dbReference type="SUPFAM" id="SSF110296">
    <property type="entry name" value="Oligoxyloglucan reducing end-specific cellobiohydrolase"/>
    <property type="match status" value="3"/>
</dbReference>
<evidence type="ECO:0000313" key="2">
    <source>
        <dbReference type="EMBL" id="MDR6290789.1"/>
    </source>
</evidence>
<comment type="caution">
    <text evidence="2">The sequence shown here is derived from an EMBL/GenBank/DDBJ whole genome shotgun (WGS) entry which is preliminary data.</text>
</comment>
<dbReference type="InterPro" id="IPR052025">
    <property type="entry name" value="Xyloglucanase_GH74"/>
</dbReference>
<feature type="signal peptide" evidence="1">
    <location>
        <begin position="1"/>
        <end position="23"/>
    </location>
</feature>
<dbReference type="InterPro" id="IPR015943">
    <property type="entry name" value="WD40/YVTN_repeat-like_dom_sf"/>
</dbReference>
<dbReference type="Gene3D" id="2.130.10.10">
    <property type="entry name" value="YVTN repeat-like/Quinoprotein amine dehydrogenase"/>
    <property type="match status" value="3"/>
</dbReference>
<sequence length="730" mass="77338">MNHRVMIALMAVLFLFAPSLGHAQTLTWKPGNPGGGGAFNSPVVTAEGYWATGSDLGGLYLSTNAGASWTAVGSAQGLTVTHIASLAAHPSGKLLVGTDGGLFVGNSNGTGFSRKYATGYIAAIAVSANPNIVYAAVHPQWDALQPYIIRSTDAGQTWSATGSNLPAGLRITGLRTHPVDPDGVWAISGRGRFPDRPESQVIYQAHFSTDGGQTFTRLDPQQGKLVDIAYGQDPQNLNLMYATVVATGNAPQVYKSLETGYSWTLLASGAQAPSGIILADPSNSSRVRIVGLDDQALRPAGTYGSFLWESSNSGATWVKRTLSVTGGWSQADEDWGMGFSYQGLGQTLGYNPSFPNTVLWTNNQFLYASSDGAKNWSDSVSTAVTGKWRSRGIDNVVPIVVEQSAADANLVYAGYMDLGLWRSDDGGSSWTSLDAAPYTGGWAGKGGNSLSVTADPSRPDVVWAQLGGNMENCGTPCAEPLYLLKSTNRGATWQQLTQGLPSPIRRLEGLTVAPDSTVTSRWVYAAVNGDVYLSEDDGASWQMVLNCPNDDCFRIYYTATNGVFALSAGAIYRSWQGGSVNTWSQLTLPAAMTSGWTAGQHWLHDVWTYSGPMDLASRDNNIWIAVKGSGKGLYRSADYGQSWARVQADDWASTVTVHPGTGRVYLGSSSAVHAGGYASTSLGVLTSANGISAWTAQNQGLAYPFALFARVAANGALWLASPGQGVMKWR</sequence>
<dbReference type="EMBL" id="JAVDPW010000005">
    <property type="protein sequence ID" value="MDR6290789.1"/>
    <property type="molecule type" value="Genomic_DNA"/>
</dbReference>
<protein>
    <recommendedName>
        <fullName evidence="4">Sortilin N-terminal domain-containing protein</fullName>
    </recommendedName>
</protein>
<evidence type="ECO:0000256" key="1">
    <source>
        <dbReference type="SAM" id="SignalP"/>
    </source>
</evidence>
<dbReference type="Proteomes" id="UP001262410">
    <property type="component" value="Unassembled WGS sequence"/>
</dbReference>
<dbReference type="CDD" id="cd15482">
    <property type="entry name" value="Sialidase_non-viral"/>
    <property type="match status" value="1"/>
</dbReference>
<reference evidence="2 3" key="1">
    <citation type="submission" date="2023-07" db="EMBL/GenBank/DDBJ databases">
        <title>Sorghum-associated microbial communities from plants grown in Nebraska, USA.</title>
        <authorList>
            <person name="Schachtman D."/>
        </authorList>
    </citation>
    <scope>NUCLEOTIDE SEQUENCE [LARGE SCALE GENOMIC DNA]</scope>
    <source>
        <strain evidence="2 3">584</strain>
    </source>
</reference>
<evidence type="ECO:0008006" key="4">
    <source>
        <dbReference type="Google" id="ProtNLM"/>
    </source>
</evidence>
<gene>
    <name evidence="2" type="ORF">E9232_003315</name>
</gene>
<evidence type="ECO:0000313" key="3">
    <source>
        <dbReference type="Proteomes" id="UP001262410"/>
    </source>
</evidence>